<keyword evidence="2" id="KW-0560">Oxidoreductase</keyword>
<dbReference type="InParanoid" id="A0A401GWI7"/>
<evidence type="ECO:0000256" key="2">
    <source>
        <dbReference type="ARBA" id="ARBA00023002"/>
    </source>
</evidence>
<dbReference type="AlphaFoldDB" id="A0A401GWI7"/>
<dbReference type="Proteomes" id="UP000287166">
    <property type="component" value="Unassembled WGS sequence"/>
</dbReference>
<evidence type="ECO:0000256" key="1">
    <source>
        <dbReference type="ARBA" id="ARBA00006484"/>
    </source>
</evidence>
<dbReference type="STRING" id="139825.A0A401GWI7"/>
<dbReference type="Gene3D" id="3.40.50.720">
    <property type="entry name" value="NAD(P)-binding Rossmann-like Domain"/>
    <property type="match status" value="1"/>
</dbReference>
<evidence type="ECO:0000313" key="5">
    <source>
        <dbReference type="Proteomes" id="UP000287166"/>
    </source>
</evidence>
<dbReference type="EMBL" id="BFAD01000009">
    <property type="protein sequence ID" value="GBE86588.1"/>
    <property type="molecule type" value="Genomic_DNA"/>
</dbReference>
<evidence type="ECO:0000313" key="4">
    <source>
        <dbReference type="EMBL" id="GBE86588.1"/>
    </source>
</evidence>
<dbReference type="InterPro" id="IPR002347">
    <property type="entry name" value="SDR_fam"/>
</dbReference>
<dbReference type="PANTHER" id="PTHR43669">
    <property type="entry name" value="5-KETO-D-GLUCONATE 5-REDUCTASE"/>
    <property type="match status" value="1"/>
</dbReference>
<dbReference type="GeneID" id="38783505"/>
<dbReference type="OrthoDB" id="37659at2759"/>
<dbReference type="Pfam" id="PF00106">
    <property type="entry name" value="adh_short"/>
    <property type="match status" value="1"/>
</dbReference>
<dbReference type="RefSeq" id="XP_027617501.1">
    <property type="nucleotide sequence ID" value="XM_027761700.1"/>
</dbReference>
<proteinExistence type="inferred from homology"/>
<dbReference type="InterPro" id="IPR057326">
    <property type="entry name" value="KR_dom"/>
</dbReference>
<dbReference type="PRINTS" id="PR00081">
    <property type="entry name" value="GDHRDH"/>
</dbReference>
<dbReference type="InterPro" id="IPR036291">
    <property type="entry name" value="NAD(P)-bd_dom_sf"/>
</dbReference>
<keyword evidence="5" id="KW-1185">Reference proteome</keyword>
<comment type="caution">
    <text evidence="4">The sequence shown here is derived from an EMBL/GenBank/DDBJ whole genome shotgun (WGS) entry which is preliminary data.</text>
</comment>
<feature type="domain" description="Ketoreductase" evidence="3">
    <location>
        <begin position="8"/>
        <end position="191"/>
    </location>
</feature>
<accession>A0A401GWI7</accession>
<comment type="similarity">
    <text evidence="1">Belongs to the short-chain dehydrogenases/reductases (SDR) family.</text>
</comment>
<organism evidence="4 5">
    <name type="scientific">Sparassis crispa</name>
    <dbReference type="NCBI Taxonomy" id="139825"/>
    <lineage>
        <taxon>Eukaryota</taxon>
        <taxon>Fungi</taxon>
        <taxon>Dikarya</taxon>
        <taxon>Basidiomycota</taxon>
        <taxon>Agaricomycotina</taxon>
        <taxon>Agaricomycetes</taxon>
        <taxon>Polyporales</taxon>
        <taxon>Sparassidaceae</taxon>
        <taxon>Sparassis</taxon>
    </lineage>
</organism>
<dbReference type="GO" id="GO:0016491">
    <property type="term" value="F:oxidoreductase activity"/>
    <property type="evidence" value="ECO:0007669"/>
    <property type="project" value="UniProtKB-KW"/>
</dbReference>
<dbReference type="SUPFAM" id="SSF51735">
    <property type="entry name" value="NAD(P)-binding Rossmann-fold domains"/>
    <property type="match status" value="1"/>
</dbReference>
<dbReference type="SMART" id="SM00822">
    <property type="entry name" value="PKS_KR"/>
    <property type="match status" value="1"/>
</dbReference>
<dbReference type="PANTHER" id="PTHR43669:SF11">
    <property type="entry name" value="SHORT-CHAIN DEHYDROGENASE_OXIDOREDUCTASE"/>
    <property type="match status" value="1"/>
</dbReference>
<protein>
    <submittedName>
        <fullName evidence="4">NAD(P)-binding protein</fullName>
    </submittedName>
</protein>
<evidence type="ECO:0000259" key="3">
    <source>
        <dbReference type="SMART" id="SM00822"/>
    </source>
</evidence>
<sequence>MPSISDCKCVLVVGATSGIGRSLALAIHALPSEPTVIVAGRRQDRLEQLAKEGARIRTLQLDVTAPRDALKSAVQRVVSTYPDLDAIVFSSGVQHQFDFTKPESVDLEKLETELLTNYTSVTRMTSFFLPHLLKLSEQGRPSFLVPITSSLVIVPGPWVPNYSATKAALHSFALSLDVQLHGTNVHVAEIFPPLVESELHDHQGTTPRLSKVWMPLTQFTAEAMEGLQSGAVQVPVGDARGTWDTFEKGKLEKMEESFKRITSL</sequence>
<name>A0A401GWI7_9APHY</name>
<reference evidence="4 5" key="1">
    <citation type="journal article" date="2018" name="Sci. Rep.">
        <title>Genome sequence of the cauliflower mushroom Sparassis crispa (Hanabiratake) and its association with beneficial usage.</title>
        <authorList>
            <person name="Kiyama R."/>
            <person name="Furutani Y."/>
            <person name="Kawaguchi K."/>
            <person name="Nakanishi T."/>
        </authorList>
    </citation>
    <scope>NUCLEOTIDE SEQUENCE [LARGE SCALE GENOMIC DNA]</scope>
</reference>
<gene>
    <name evidence="4" type="ORF">SCP_0904670</name>
</gene>